<comment type="caution">
    <text evidence="2">The sequence shown here is derived from an EMBL/GenBank/DDBJ whole genome shotgun (WGS) entry which is preliminary data.</text>
</comment>
<dbReference type="Proteomes" id="UP000737171">
    <property type="component" value="Unassembled WGS sequence"/>
</dbReference>
<dbReference type="RefSeq" id="WP_173122462.1">
    <property type="nucleotide sequence ID" value="NZ_JABRWJ010000003.1"/>
</dbReference>
<gene>
    <name evidence="2" type="ORF">HLB44_10140</name>
</gene>
<keyword evidence="3" id="KW-1185">Reference proteome</keyword>
<dbReference type="EMBL" id="JABRWJ010000003">
    <property type="protein sequence ID" value="NRF67343.1"/>
    <property type="molecule type" value="Genomic_DNA"/>
</dbReference>
<name>A0ABX2EFF9_9BURK</name>
<evidence type="ECO:0000313" key="3">
    <source>
        <dbReference type="Proteomes" id="UP000737171"/>
    </source>
</evidence>
<feature type="region of interest" description="Disordered" evidence="1">
    <location>
        <begin position="1"/>
        <end position="20"/>
    </location>
</feature>
<proteinExistence type="predicted"/>
<organism evidence="2 3">
    <name type="scientific">Pseudaquabacterium terrae</name>
    <dbReference type="NCBI Taxonomy" id="2732868"/>
    <lineage>
        <taxon>Bacteria</taxon>
        <taxon>Pseudomonadati</taxon>
        <taxon>Pseudomonadota</taxon>
        <taxon>Betaproteobacteria</taxon>
        <taxon>Burkholderiales</taxon>
        <taxon>Sphaerotilaceae</taxon>
        <taxon>Pseudaquabacterium</taxon>
    </lineage>
</organism>
<evidence type="ECO:0000313" key="2">
    <source>
        <dbReference type="EMBL" id="NRF67343.1"/>
    </source>
</evidence>
<accession>A0ABX2EFF9</accession>
<sequence>MDLRQLSSGLPPDDHRGGRKHRYMEASDINAAFREFFTPLRSYIRRGMQTDGQVYSVEMDVCIPGELLATDWIPLPSRGIKDPASIRNPARRRALFDQLFAEQRPEALFAYVCERHEGEGAPVLYLEIVSADGWYAAEYPIRRGEGWHRRDLAEAPHRRVNPLALA</sequence>
<protein>
    <submittedName>
        <fullName evidence="2">Uncharacterized protein</fullName>
    </submittedName>
</protein>
<evidence type="ECO:0000256" key="1">
    <source>
        <dbReference type="SAM" id="MobiDB-lite"/>
    </source>
</evidence>
<reference evidence="2 3" key="1">
    <citation type="submission" date="2020-05" db="EMBL/GenBank/DDBJ databases">
        <title>Aquincola sp. isolate from soil.</title>
        <authorList>
            <person name="Han J."/>
            <person name="Kim D.-U."/>
        </authorList>
    </citation>
    <scope>NUCLEOTIDE SEQUENCE [LARGE SCALE GENOMIC DNA]</scope>
    <source>
        <strain evidence="2 3">S2</strain>
    </source>
</reference>